<keyword evidence="3" id="KW-0479">Metal-binding</keyword>
<dbReference type="CDD" id="cd03426">
    <property type="entry name" value="NUDIX_CoAse_Nudt7"/>
    <property type="match status" value="1"/>
</dbReference>
<sequence>MGGGFRGTGRGCIIHITTNMSTLEAGPNINVDESRQTDTRLLDTDGVTELIESIKTASSSDLLPYGSSVFDHSAMAPASPAAAAALARLRAYVPPPFPIWNYLPVSRRAAVLLLLFADRQGDLRVVVTMRAASLRNYSGHAALPGGKADTLEETPFQIARREAFEEIGLPMDDSKLPKSIRIEHLCQLPFNLAKTELAVSPCVAFLHSDGANGETAEEAMIPTLDAKEVAAVFSAPFHNFLKLEDEVPEGETVPGSKSDWYEGSWVDWHDGYLWRVHNFYVPINNQKVTKPKVRQGGLKAIAEQLEEEEEAGMERYKVWGMTARILVDVARVAYGENPEFEHNDHYGDEKLMDTLFKMGRLGEKENGTPGLTREEIAKEAAKM</sequence>
<dbReference type="FunCoup" id="L8FZY6">
    <property type="interactions" value="80"/>
</dbReference>
<dbReference type="STRING" id="658429.L8FZY6"/>
<proteinExistence type="predicted"/>
<accession>L8FZY6</accession>
<evidence type="ECO:0000313" key="9">
    <source>
        <dbReference type="Proteomes" id="UP000011064"/>
    </source>
</evidence>
<reference evidence="9" key="1">
    <citation type="submission" date="2010-09" db="EMBL/GenBank/DDBJ databases">
        <title>The genome sequence of Geomyces destructans 20631-21.</title>
        <authorList>
            <consortium name="The Broad Institute Genome Sequencing Platform"/>
            <person name="Cuomo C.A."/>
            <person name="Blehert D.S."/>
            <person name="Lorch J.M."/>
            <person name="Young S.K."/>
            <person name="Zeng Q."/>
            <person name="Gargeya S."/>
            <person name="Fitzgerald M."/>
            <person name="Haas B."/>
            <person name="Abouelleil A."/>
            <person name="Alvarado L."/>
            <person name="Arachchi H.M."/>
            <person name="Berlin A."/>
            <person name="Brown A."/>
            <person name="Chapman S.B."/>
            <person name="Chen Z."/>
            <person name="Dunbar C."/>
            <person name="Freedman E."/>
            <person name="Gearin G."/>
            <person name="Gellesch M."/>
            <person name="Goldberg J."/>
            <person name="Griggs A."/>
            <person name="Gujja S."/>
            <person name="Heiman D."/>
            <person name="Howarth C."/>
            <person name="Larson L."/>
            <person name="Lui A."/>
            <person name="MacDonald P.J.P."/>
            <person name="Montmayeur A."/>
            <person name="Murphy C."/>
            <person name="Neiman D."/>
            <person name="Pearson M."/>
            <person name="Priest M."/>
            <person name="Roberts A."/>
            <person name="Saif S."/>
            <person name="Shea T."/>
            <person name="Shenoy N."/>
            <person name="Sisk P."/>
            <person name="Stolte C."/>
            <person name="Sykes S."/>
            <person name="Wortman J."/>
            <person name="Nusbaum C."/>
            <person name="Birren B."/>
        </authorList>
    </citation>
    <scope>NUCLEOTIDE SEQUENCE [LARGE SCALE GENOMIC DNA]</scope>
    <source>
        <strain evidence="9">ATCC MYA-4855 / 20631-21</strain>
    </source>
</reference>
<dbReference type="Gene3D" id="3.90.79.10">
    <property type="entry name" value="Nucleoside Triphosphate Pyrophosphohydrolase"/>
    <property type="match status" value="1"/>
</dbReference>
<dbReference type="Pfam" id="PF00293">
    <property type="entry name" value="NUDIX"/>
    <property type="match status" value="1"/>
</dbReference>
<dbReference type="InterPro" id="IPR000086">
    <property type="entry name" value="NUDIX_hydrolase_dom"/>
</dbReference>
<comment type="cofactor">
    <cofactor evidence="2">
        <name>Mg(2+)</name>
        <dbReference type="ChEBI" id="CHEBI:18420"/>
    </cofactor>
</comment>
<evidence type="ECO:0000256" key="4">
    <source>
        <dbReference type="ARBA" id="ARBA00022801"/>
    </source>
</evidence>
<evidence type="ECO:0000256" key="3">
    <source>
        <dbReference type="ARBA" id="ARBA00022723"/>
    </source>
</evidence>
<dbReference type="InterPro" id="IPR045121">
    <property type="entry name" value="CoAse"/>
</dbReference>
<dbReference type="GO" id="GO:0046872">
    <property type="term" value="F:metal ion binding"/>
    <property type="evidence" value="ECO:0007669"/>
    <property type="project" value="UniProtKB-KW"/>
</dbReference>
<dbReference type="InterPro" id="IPR015797">
    <property type="entry name" value="NUDIX_hydrolase-like_dom_sf"/>
</dbReference>
<gene>
    <name evidence="8" type="ORF">GMDG_08038</name>
</gene>
<dbReference type="GO" id="GO:0015938">
    <property type="term" value="P:coenzyme A catabolic process"/>
    <property type="evidence" value="ECO:0007669"/>
    <property type="project" value="TreeGrafter"/>
</dbReference>
<protein>
    <recommendedName>
        <fullName evidence="7">Nudix hydrolase domain-containing protein</fullName>
    </recommendedName>
</protein>
<feature type="domain" description="Nudix hydrolase" evidence="7">
    <location>
        <begin position="106"/>
        <end position="245"/>
    </location>
</feature>
<evidence type="ECO:0000256" key="6">
    <source>
        <dbReference type="ARBA" id="ARBA00023211"/>
    </source>
</evidence>
<dbReference type="OrthoDB" id="206213at2759"/>
<keyword evidence="4" id="KW-0378">Hydrolase</keyword>
<dbReference type="AlphaFoldDB" id="L8FZY6"/>
<evidence type="ECO:0000256" key="1">
    <source>
        <dbReference type="ARBA" id="ARBA00001936"/>
    </source>
</evidence>
<keyword evidence="5" id="KW-0460">Magnesium</keyword>
<dbReference type="PANTHER" id="PTHR12992:SF24">
    <property type="entry name" value="PEROXISOMAL COENZYME A DIPHOSPHATASE NUDT7"/>
    <property type="match status" value="1"/>
</dbReference>
<dbReference type="InParanoid" id="L8FZY6"/>
<evidence type="ECO:0000313" key="8">
    <source>
        <dbReference type="EMBL" id="ELR06565.1"/>
    </source>
</evidence>
<comment type="cofactor">
    <cofactor evidence="1">
        <name>Mn(2+)</name>
        <dbReference type="ChEBI" id="CHEBI:29035"/>
    </cofactor>
</comment>
<dbReference type="VEuPathDB" id="FungiDB:GMDG_08038"/>
<organism evidence="8 9">
    <name type="scientific">Pseudogymnoascus destructans (strain ATCC MYA-4855 / 20631-21)</name>
    <name type="common">Bat white-nose syndrome fungus</name>
    <name type="synonym">Geomyces destructans</name>
    <dbReference type="NCBI Taxonomy" id="658429"/>
    <lineage>
        <taxon>Eukaryota</taxon>
        <taxon>Fungi</taxon>
        <taxon>Dikarya</taxon>
        <taxon>Ascomycota</taxon>
        <taxon>Pezizomycotina</taxon>
        <taxon>Leotiomycetes</taxon>
        <taxon>Thelebolales</taxon>
        <taxon>Thelebolaceae</taxon>
        <taxon>Pseudogymnoascus</taxon>
    </lineage>
</organism>
<dbReference type="PROSITE" id="PS51462">
    <property type="entry name" value="NUDIX"/>
    <property type="match status" value="1"/>
</dbReference>
<dbReference type="HOGENOM" id="CLU_040940_1_0_1"/>
<evidence type="ECO:0000259" key="7">
    <source>
        <dbReference type="PROSITE" id="PS51462"/>
    </source>
</evidence>
<keyword evidence="6" id="KW-0464">Manganese</keyword>
<dbReference type="GO" id="GO:0010945">
    <property type="term" value="F:coenzyme A diphosphatase activity"/>
    <property type="evidence" value="ECO:0007669"/>
    <property type="project" value="InterPro"/>
</dbReference>
<dbReference type="PANTHER" id="PTHR12992">
    <property type="entry name" value="NUDIX HYDROLASE"/>
    <property type="match status" value="1"/>
</dbReference>
<dbReference type="Proteomes" id="UP000011064">
    <property type="component" value="Unassembled WGS sequence"/>
</dbReference>
<evidence type="ECO:0000256" key="5">
    <source>
        <dbReference type="ARBA" id="ARBA00022842"/>
    </source>
</evidence>
<keyword evidence="9" id="KW-1185">Reference proteome</keyword>
<dbReference type="SUPFAM" id="SSF55811">
    <property type="entry name" value="Nudix"/>
    <property type="match status" value="1"/>
</dbReference>
<evidence type="ECO:0000256" key="2">
    <source>
        <dbReference type="ARBA" id="ARBA00001946"/>
    </source>
</evidence>
<name>L8FZY6_PSED2</name>
<dbReference type="EMBL" id="GL573458">
    <property type="protein sequence ID" value="ELR06565.1"/>
    <property type="molecule type" value="Genomic_DNA"/>
</dbReference>